<feature type="transmembrane region" description="Helical" evidence="7">
    <location>
        <begin position="265"/>
        <end position="287"/>
    </location>
</feature>
<dbReference type="AlphaFoldDB" id="A0A6C1KD88"/>
<organism evidence="10 11">
    <name type="scientific">Xanthobacter autotrophicus</name>
    <dbReference type="NCBI Taxonomy" id="280"/>
    <lineage>
        <taxon>Bacteria</taxon>
        <taxon>Pseudomonadati</taxon>
        <taxon>Pseudomonadota</taxon>
        <taxon>Alphaproteobacteria</taxon>
        <taxon>Hyphomicrobiales</taxon>
        <taxon>Xanthobacteraceae</taxon>
        <taxon>Xanthobacter</taxon>
    </lineage>
</organism>
<keyword evidence="5 7" id="KW-1133">Transmembrane helix</keyword>
<feature type="domain" description="MacB-like periplasmic core" evidence="9">
    <location>
        <begin position="16"/>
        <end position="237"/>
    </location>
</feature>
<dbReference type="InterPro" id="IPR003838">
    <property type="entry name" value="ABC3_permease_C"/>
</dbReference>
<evidence type="ECO:0000256" key="6">
    <source>
        <dbReference type="ARBA" id="ARBA00023136"/>
    </source>
</evidence>
<proteinExistence type="predicted"/>
<comment type="caution">
    <text evidence="10">The sequence shown here is derived from an EMBL/GenBank/DDBJ whole genome shotgun (WGS) entry which is preliminary data.</text>
</comment>
<dbReference type="Pfam" id="PF12704">
    <property type="entry name" value="MacB_PCD"/>
    <property type="match status" value="1"/>
</dbReference>
<dbReference type="InterPro" id="IPR025857">
    <property type="entry name" value="MacB_PCD"/>
</dbReference>
<feature type="transmembrane region" description="Helical" evidence="7">
    <location>
        <begin position="307"/>
        <end position="330"/>
    </location>
</feature>
<dbReference type="GeneID" id="95774845"/>
<dbReference type="PANTHER" id="PTHR43738:SF1">
    <property type="entry name" value="HEMIN TRANSPORT SYSTEM PERMEASE PROTEIN HRTB-RELATED"/>
    <property type="match status" value="1"/>
</dbReference>
<dbReference type="Proteomes" id="UP000305131">
    <property type="component" value="Unassembled WGS sequence"/>
</dbReference>
<feature type="transmembrane region" description="Helical" evidence="7">
    <location>
        <begin position="350"/>
        <end position="368"/>
    </location>
</feature>
<evidence type="ECO:0000313" key="11">
    <source>
        <dbReference type="Proteomes" id="UP000305131"/>
    </source>
</evidence>
<dbReference type="GO" id="GO:0005886">
    <property type="term" value="C:plasma membrane"/>
    <property type="evidence" value="ECO:0007669"/>
    <property type="project" value="UniProtKB-SubCell"/>
</dbReference>
<keyword evidence="2" id="KW-0813">Transport</keyword>
<gene>
    <name evidence="10" type="ORF">FBQ73_15435</name>
</gene>
<evidence type="ECO:0000256" key="5">
    <source>
        <dbReference type="ARBA" id="ARBA00022989"/>
    </source>
</evidence>
<dbReference type="RefSeq" id="WP_138400368.1">
    <property type="nucleotide sequence ID" value="NZ_JBAFVI010000003.1"/>
</dbReference>
<protein>
    <submittedName>
        <fullName evidence="10">FtsX-like permease family protein</fullName>
    </submittedName>
</protein>
<evidence type="ECO:0000256" key="1">
    <source>
        <dbReference type="ARBA" id="ARBA00004651"/>
    </source>
</evidence>
<evidence type="ECO:0000256" key="2">
    <source>
        <dbReference type="ARBA" id="ARBA00022448"/>
    </source>
</evidence>
<evidence type="ECO:0000256" key="4">
    <source>
        <dbReference type="ARBA" id="ARBA00022692"/>
    </source>
</evidence>
<reference evidence="10 11" key="1">
    <citation type="submission" date="2019-05" db="EMBL/GenBank/DDBJ databases">
        <authorList>
            <person name="Zhou X."/>
        </authorList>
    </citation>
    <scope>NUCLEOTIDE SEQUENCE [LARGE SCALE GENOMIC DNA]</scope>
    <source>
        <strain evidence="10 11">DSM 432</strain>
    </source>
</reference>
<sequence length="381" mass="41326">MNIALKDMRFSMLRFALTAVGIGLLLGATMGMIGLYRGIVHEALLIINDVGADLWVVEGGRSGPFAETSAVPSSLDRRVEGVPGVAATRRFIQYNQQYDINGKSVRLAVTGIDYPKDSGSWIPLIDGRLFRSTRYEAIADQTTGLLVGDVIRLGHDDYTVVGLTKGQVDMGGDGMFFVTIPDSQAINRVLPSEAILLNRVAKGRSRMGLGDGGALAAVMVELKPNADPQLVKAQIKAWGDVEVLTKEEERSMLLDGRLWRLRVQILAFTAMTLLVAGSIIALTIYMLTLEKINQIALLKLIGARDRVIIGLIVQQALWIAVLGFSVALLISFTIYPHFPRTVLLVSEDLAGIGGALLVISLGASWFAIRRAMKVRAQEVLA</sequence>
<dbReference type="EMBL" id="VAUP01000031">
    <property type="protein sequence ID" value="TLX42229.1"/>
    <property type="molecule type" value="Genomic_DNA"/>
</dbReference>
<evidence type="ECO:0000256" key="3">
    <source>
        <dbReference type="ARBA" id="ARBA00022475"/>
    </source>
</evidence>
<evidence type="ECO:0000256" key="7">
    <source>
        <dbReference type="SAM" id="Phobius"/>
    </source>
</evidence>
<dbReference type="PANTHER" id="PTHR43738">
    <property type="entry name" value="ABC TRANSPORTER, MEMBRANE PROTEIN"/>
    <property type="match status" value="1"/>
</dbReference>
<keyword evidence="3" id="KW-1003">Cell membrane</keyword>
<keyword evidence="4 7" id="KW-0812">Transmembrane</keyword>
<comment type="subcellular location">
    <subcellularLocation>
        <location evidence="1">Cell membrane</location>
        <topology evidence="1">Multi-pass membrane protein</topology>
    </subcellularLocation>
</comment>
<keyword evidence="6 7" id="KW-0472">Membrane</keyword>
<evidence type="ECO:0000259" key="9">
    <source>
        <dbReference type="Pfam" id="PF12704"/>
    </source>
</evidence>
<dbReference type="OrthoDB" id="7298150at2"/>
<evidence type="ECO:0000259" key="8">
    <source>
        <dbReference type="Pfam" id="PF02687"/>
    </source>
</evidence>
<accession>A0A6C1KD88</accession>
<feature type="domain" description="ABC3 transporter permease C-terminal" evidence="8">
    <location>
        <begin position="267"/>
        <end position="373"/>
    </location>
</feature>
<dbReference type="Pfam" id="PF02687">
    <property type="entry name" value="FtsX"/>
    <property type="match status" value="1"/>
</dbReference>
<dbReference type="InterPro" id="IPR051125">
    <property type="entry name" value="ABC-4/HrtB_transporter"/>
</dbReference>
<evidence type="ECO:0000313" key="10">
    <source>
        <dbReference type="EMBL" id="TLX42229.1"/>
    </source>
</evidence>
<name>A0A6C1KD88_XANAU</name>